<evidence type="ECO:0000313" key="3">
    <source>
        <dbReference type="Proteomes" id="UP000057981"/>
    </source>
</evidence>
<keyword evidence="1" id="KW-0472">Membrane</keyword>
<keyword evidence="3" id="KW-1185">Reference proteome</keyword>
<dbReference type="EMBL" id="CP012898">
    <property type="protein sequence ID" value="ALJ03681.1"/>
    <property type="molecule type" value="Genomic_DNA"/>
</dbReference>
<proteinExistence type="predicted"/>
<gene>
    <name evidence="2" type="ORF">APS56_00300</name>
</gene>
<organism evidence="2 3">
    <name type="scientific">Pseudalgibacter alginicilyticus</name>
    <dbReference type="NCBI Taxonomy" id="1736674"/>
    <lineage>
        <taxon>Bacteria</taxon>
        <taxon>Pseudomonadati</taxon>
        <taxon>Bacteroidota</taxon>
        <taxon>Flavobacteriia</taxon>
        <taxon>Flavobacteriales</taxon>
        <taxon>Flavobacteriaceae</taxon>
        <taxon>Pseudalgibacter</taxon>
    </lineage>
</organism>
<dbReference type="Proteomes" id="UP000057981">
    <property type="component" value="Chromosome"/>
</dbReference>
<reference evidence="2 3" key="1">
    <citation type="submission" date="2015-10" db="EMBL/GenBank/DDBJ databases">
        <authorList>
            <person name="Gilbert D.G."/>
        </authorList>
    </citation>
    <scope>NUCLEOTIDE SEQUENCE [LARGE SCALE GENOMIC DNA]</scope>
    <source>
        <strain evidence="3">HZ-22</strain>
    </source>
</reference>
<dbReference type="RefSeq" id="WP_054723700.1">
    <property type="nucleotide sequence ID" value="NZ_CP012898.1"/>
</dbReference>
<accession>A0A0P0D542</accession>
<name>A0A0P0D542_9FLAO</name>
<dbReference type="AlphaFoldDB" id="A0A0P0D542"/>
<keyword evidence="1" id="KW-0812">Transmembrane</keyword>
<evidence type="ECO:0008006" key="4">
    <source>
        <dbReference type="Google" id="ProtNLM"/>
    </source>
</evidence>
<sequence length="125" mass="14140">MINSIFNTETNILETEFINDITALQVINYIVAFKDNTSYPRKLKSVIDATQATFKFSFRDLKSFNAAKANSLVNYDSVMIAIIISNSTTAALSVLYEAIANNKKYKFKVFSSEEGAINWLESFRI</sequence>
<feature type="transmembrane region" description="Helical" evidence="1">
    <location>
        <begin position="78"/>
        <end position="99"/>
    </location>
</feature>
<keyword evidence="1" id="KW-1133">Transmembrane helix</keyword>
<dbReference type="OrthoDB" id="1119845at2"/>
<evidence type="ECO:0000313" key="2">
    <source>
        <dbReference type="EMBL" id="ALJ03681.1"/>
    </source>
</evidence>
<protein>
    <recommendedName>
        <fullName evidence="4">STAS/SEC14 domain-containing protein</fullName>
    </recommendedName>
</protein>
<dbReference type="KEGG" id="ahz:APS56_00300"/>
<evidence type="ECO:0000256" key="1">
    <source>
        <dbReference type="SAM" id="Phobius"/>
    </source>
</evidence>